<dbReference type="STRING" id="354355.SAMN05660816_05936"/>
<dbReference type="InterPro" id="IPR036812">
    <property type="entry name" value="NAD(P)_OxRdtase_dom_sf"/>
</dbReference>
<dbReference type="PANTHER" id="PTHR42686">
    <property type="entry name" value="GH17980P-RELATED"/>
    <property type="match status" value="1"/>
</dbReference>
<dbReference type="AlphaFoldDB" id="A0A1V9EFE7"/>
<organism evidence="2 3">
    <name type="scientific">Niastella yeongjuensis</name>
    <dbReference type="NCBI Taxonomy" id="354355"/>
    <lineage>
        <taxon>Bacteria</taxon>
        <taxon>Pseudomonadati</taxon>
        <taxon>Bacteroidota</taxon>
        <taxon>Chitinophagia</taxon>
        <taxon>Chitinophagales</taxon>
        <taxon>Chitinophagaceae</taxon>
        <taxon>Niastella</taxon>
    </lineage>
</organism>
<keyword evidence="3" id="KW-1185">Reference proteome</keyword>
<dbReference type="OrthoDB" id="9773828at2"/>
<feature type="domain" description="NADP-dependent oxidoreductase" evidence="1">
    <location>
        <begin position="9"/>
        <end position="115"/>
    </location>
</feature>
<evidence type="ECO:0000259" key="1">
    <source>
        <dbReference type="Pfam" id="PF00248"/>
    </source>
</evidence>
<dbReference type="EMBL" id="LVXG01000034">
    <property type="protein sequence ID" value="OQP44843.1"/>
    <property type="molecule type" value="Genomic_DNA"/>
</dbReference>
<dbReference type="InterPro" id="IPR023210">
    <property type="entry name" value="NADP_OxRdtase_dom"/>
</dbReference>
<evidence type="ECO:0000313" key="2">
    <source>
        <dbReference type="EMBL" id="OQP44843.1"/>
    </source>
</evidence>
<comment type="caution">
    <text evidence="2">The sequence shown here is derived from an EMBL/GenBank/DDBJ whole genome shotgun (WGS) entry which is preliminary data.</text>
</comment>
<dbReference type="Proteomes" id="UP000192610">
    <property type="component" value="Unassembled WGS sequence"/>
</dbReference>
<dbReference type="SUPFAM" id="SSF51430">
    <property type="entry name" value="NAD(P)-linked oxidoreductase"/>
    <property type="match status" value="1"/>
</dbReference>
<name>A0A1V9EFE7_9BACT</name>
<protein>
    <recommendedName>
        <fullName evidence="1">NADP-dependent oxidoreductase domain-containing protein</fullName>
    </recommendedName>
</protein>
<dbReference type="Gene3D" id="3.20.20.100">
    <property type="entry name" value="NADP-dependent oxidoreductase domain"/>
    <property type="match status" value="1"/>
</dbReference>
<dbReference type="PANTHER" id="PTHR42686:SF1">
    <property type="entry name" value="GH17980P-RELATED"/>
    <property type="match status" value="1"/>
</dbReference>
<dbReference type="InterPro" id="IPR020471">
    <property type="entry name" value="AKR"/>
</dbReference>
<gene>
    <name evidence="2" type="ORF">A4H97_10815</name>
</gene>
<accession>A0A1V9EFE7</accession>
<evidence type="ECO:0000313" key="3">
    <source>
        <dbReference type="Proteomes" id="UP000192610"/>
    </source>
</evidence>
<dbReference type="GO" id="GO:0005829">
    <property type="term" value="C:cytosol"/>
    <property type="evidence" value="ECO:0007669"/>
    <property type="project" value="TreeGrafter"/>
</dbReference>
<sequence>MIHHEEDLNELFPKCAERGISVVVGSPFDAGFLAGKDRFLYWGTIPLGYKEKLAGIQKVAANHHVDVRTAALQFCAAPEVVSAVIPGSHTPQQARENAESFFKAKIPASFWEELKREKLIAENAPIPKG</sequence>
<reference evidence="3" key="1">
    <citation type="submission" date="2016-04" db="EMBL/GenBank/DDBJ databases">
        <authorList>
            <person name="Chen L."/>
            <person name="Zhuang W."/>
            <person name="Wang G."/>
        </authorList>
    </citation>
    <scope>NUCLEOTIDE SEQUENCE [LARGE SCALE GENOMIC DNA]</scope>
    <source>
        <strain evidence="3">17621</strain>
    </source>
</reference>
<proteinExistence type="predicted"/>
<dbReference type="Pfam" id="PF00248">
    <property type="entry name" value="Aldo_ket_red"/>
    <property type="match status" value="1"/>
</dbReference>
<dbReference type="GO" id="GO:0016491">
    <property type="term" value="F:oxidoreductase activity"/>
    <property type="evidence" value="ECO:0007669"/>
    <property type="project" value="InterPro"/>
</dbReference>